<evidence type="ECO:0000313" key="6">
    <source>
        <dbReference type="Proteomes" id="UP000752171"/>
    </source>
</evidence>
<gene>
    <name evidence="5" type="ORF">AMEX_G8320</name>
</gene>
<evidence type="ECO:0000256" key="2">
    <source>
        <dbReference type="ARBA" id="ARBA00022845"/>
    </source>
</evidence>
<protein>
    <submittedName>
        <fullName evidence="5">Uncharacterized protein</fullName>
    </submittedName>
</protein>
<evidence type="ECO:0000313" key="5">
    <source>
        <dbReference type="EMBL" id="KAG9276063.1"/>
    </source>
</evidence>
<dbReference type="GO" id="GO:0008190">
    <property type="term" value="F:eukaryotic initiation factor 4E binding"/>
    <property type="evidence" value="ECO:0007669"/>
    <property type="project" value="InterPro"/>
</dbReference>
<dbReference type="GO" id="GO:0045947">
    <property type="term" value="P:negative regulation of translational initiation"/>
    <property type="evidence" value="ECO:0007669"/>
    <property type="project" value="InterPro"/>
</dbReference>
<comment type="similarity">
    <text evidence="1">Belongs to the eIF4E-binding protein family.</text>
</comment>
<keyword evidence="3" id="KW-0652">Protein synthesis inhibitor</keyword>
<organism evidence="5 6">
    <name type="scientific">Astyanax mexicanus</name>
    <name type="common">Blind cave fish</name>
    <name type="synonym">Astyanax fasciatus mexicanus</name>
    <dbReference type="NCBI Taxonomy" id="7994"/>
    <lineage>
        <taxon>Eukaryota</taxon>
        <taxon>Metazoa</taxon>
        <taxon>Chordata</taxon>
        <taxon>Craniata</taxon>
        <taxon>Vertebrata</taxon>
        <taxon>Euteleostomi</taxon>
        <taxon>Actinopterygii</taxon>
        <taxon>Neopterygii</taxon>
        <taxon>Teleostei</taxon>
        <taxon>Ostariophysi</taxon>
        <taxon>Characiformes</taxon>
        <taxon>Characoidei</taxon>
        <taxon>Acestrorhamphidae</taxon>
        <taxon>Acestrorhamphinae</taxon>
        <taxon>Astyanax</taxon>
    </lineage>
</organism>
<dbReference type="PANTHER" id="PTHR12669">
    <property type="entry name" value="EUKARYOTIC TRANSLATION INITIATION FACTOR 4E-BINDING PROTEIN"/>
    <property type="match status" value="1"/>
</dbReference>
<dbReference type="Proteomes" id="UP000752171">
    <property type="component" value="Unassembled WGS sequence"/>
</dbReference>
<evidence type="ECO:0000256" key="1">
    <source>
        <dbReference type="ARBA" id="ARBA00005480"/>
    </source>
</evidence>
<accession>A0A8T2LVV1</accession>
<evidence type="ECO:0000256" key="3">
    <source>
        <dbReference type="ARBA" id="ARBA00023193"/>
    </source>
</evidence>
<dbReference type="AlphaFoldDB" id="A0A8T2LVV1"/>
<proteinExistence type="inferred from homology"/>
<name>A0A8T2LVV1_ASTMX</name>
<feature type="compositionally biased region" description="Basic and acidic residues" evidence="4">
    <location>
        <begin position="148"/>
        <end position="157"/>
    </location>
</feature>
<dbReference type="PANTHER" id="PTHR12669:SF15">
    <property type="entry name" value="CHROMOSOME 8 OPEN READING FRAME 88"/>
    <property type="match status" value="1"/>
</dbReference>
<reference evidence="5 6" key="1">
    <citation type="submission" date="2021-07" db="EMBL/GenBank/DDBJ databases">
        <authorList>
            <person name="Imarazene B."/>
            <person name="Zahm M."/>
            <person name="Klopp C."/>
            <person name="Cabau C."/>
            <person name="Beille S."/>
            <person name="Jouanno E."/>
            <person name="Castinel A."/>
            <person name="Lluch J."/>
            <person name="Gil L."/>
            <person name="Kuchtly C."/>
            <person name="Lopez Roques C."/>
            <person name="Donnadieu C."/>
            <person name="Parrinello H."/>
            <person name="Journot L."/>
            <person name="Du K."/>
            <person name="Schartl M."/>
            <person name="Retaux S."/>
            <person name="Guiguen Y."/>
        </authorList>
    </citation>
    <scope>NUCLEOTIDE SEQUENCE [LARGE SCALE GENOMIC DNA]</scope>
    <source>
        <strain evidence="5">Pach_M1</strain>
        <tissue evidence="5">Testis</tissue>
    </source>
</reference>
<evidence type="ECO:0000256" key="4">
    <source>
        <dbReference type="SAM" id="MobiDB-lite"/>
    </source>
</evidence>
<dbReference type="EMBL" id="JAICCE010000006">
    <property type="protein sequence ID" value="KAG9276063.1"/>
    <property type="molecule type" value="Genomic_DNA"/>
</dbReference>
<dbReference type="InterPro" id="IPR008606">
    <property type="entry name" value="EIF4EBP"/>
</dbReference>
<dbReference type="GO" id="GO:0005737">
    <property type="term" value="C:cytoplasm"/>
    <property type="evidence" value="ECO:0007669"/>
    <property type="project" value="TreeGrafter"/>
</dbReference>
<feature type="region of interest" description="Disordered" evidence="4">
    <location>
        <begin position="138"/>
        <end position="157"/>
    </location>
</feature>
<dbReference type="Pfam" id="PF05456">
    <property type="entry name" value="eIF_4EBP"/>
    <property type="match status" value="1"/>
</dbReference>
<sequence length="157" mass="18226">MMEVSRRRVRNLEPARPLRRLNVNEDGLDLPALHEHFEPEMDEAAEPYKNSGGKNSVNTVTVEQFYEILNLHNQSQAPAKTERISYSRDFLIKLASSPMAKKKPDFLPEHPVVLEKARDQDVHKLFVNNFSNKLDLKSSDQNLEEEWRDTQSKLLEV</sequence>
<keyword evidence="2" id="KW-0810">Translation regulation</keyword>
<comment type="caution">
    <text evidence="5">The sequence shown here is derived from an EMBL/GenBank/DDBJ whole genome shotgun (WGS) entry which is preliminary data.</text>
</comment>